<name>A0A7S4RKM0_9STRA</name>
<sequence>MKDGNQENDDTKQKQHDDAIIHIATLTNQELLIQVLITIQSIGNEAKQWLLTTPNGQHAYLHIGQRAAEGELLPLEWSCVFQRMMASSIHDTDANNEIKNVISTSELLRTTMEKLPPNSHRKRMWTALQIITKQKVSPLTIQQGAAFVKASLEEENRDYQSQILTLFTGTLPKNCNVVMAALASLQLPILRQMDHAVMEDILQCSQLDYRIANLFHHHICEKKEQFSSLGDDCSTENSKALKIIRFVQAANLARRGNQIGSKHGALLCVSRQVIDKHEELSKLVKRHSYNTDYYSSNDDDKAPPTKYDIVIGQGWNHNVLVNPKAKGGKKRMIHSEVHAVTSTIQQFGEELAFRYLFPNAVVIIVELVGDVTYDNAPPCPKCDTLLRAVGVGSACHSTKRGIVVEDLQLGNSNVEFLNRETVRIPFRAACNELGVECLRLKEAEERIHNLDAVNIGARKVI</sequence>
<proteinExistence type="predicted"/>
<reference evidence="1" key="1">
    <citation type="submission" date="2021-01" db="EMBL/GenBank/DDBJ databases">
        <authorList>
            <person name="Corre E."/>
            <person name="Pelletier E."/>
            <person name="Niang G."/>
            <person name="Scheremetjew M."/>
            <person name="Finn R."/>
            <person name="Kale V."/>
            <person name="Holt S."/>
            <person name="Cochrane G."/>
            <person name="Meng A."/>
            <person name="Brown T."/>
            <person name="Cohen L."/>
        </authorList>
    </citation>
    <scope>NUCLEOTIDE SEQUENCE</scope>
    <source>
        <strain evidence="1">GSO104</strain>
    </source>
</reference>
<gene>
    <name evidence="1" type="ORF">DBRI00130_LOCUS18890</name>
</gene>
<dbReference type="EMBL" id="HBNS01023933">
    <property type="protein sequence ID" value="CAE4614805.1"/>
    <property type="molecule type" value="Transcribed_RNA"/>
</dbReference>
<protein>
    <submittedName>
        <fullName evidence="1">Uncharacterized protein</fullName>
    </submittedName>
</protein>
<evidence type="ECO:0000313" key="1">
    <source>
        <dbReference type="EMBL" id="CAE4614805.1"/>
    </source>
</evidence>
<dbReference type="AlphaFoldDB" id="A0A7S4RKM0"/>
<organism evidence="1">
    <name type="scientific">Ditylum brightwellii</name>
    <dbReference type="NCBI Taxonomy" id="49249"/>
    <lineage>
        <taxon>Eukaryota</taxon>
        <taxon>Sar</taxon>
        <taxon>Stramenopiles</taxon>
        <taxon>Ochrophyta</taxon>
        <taxon>Bacillariophyta</taxon>
        <taxon>Mediophyceae</taxon>
        <taxon>Lithodesmiophycidae</taxon>
        <taxon>Lithodesmiales</taxon>
        <taxon>Lithodesmiaceae</taxon>
        <taxon>Ditylum</taxon>
    </lineage>
</organism>
<accession>A0A7S4RKM0</accession>